<accession>A0A9J6BRS2</accession>
<keyword evidence="3" id="KW-1185">Reference proteome</keyword>
<sequence>MSDDESKLKVAGREPAVKAGGMRIVQHKSGHGHQPGKDPVEVIGLSQNNPIDQAVQQLSTSPSSKTEHVHHAAHQPKPPQNIPNKPVNNIQQPKK</sequence>
<dbReference type="Proteomes" id="UP001107558">
    <property type="component" value="Chromosome 3"/>
</dbReference>
<reference evidence="2" key="1">
    <citation type="submission" date="2021-03" db="EMBL/GenBank/DDBJ databases">
        <title>Chromosome level genome of the anhydrobiotic midge Polypedilum vanderplanki.</title>
        <authorList>
            <person name="Yoshida Y."/>
            <person name="Kikawada T."/>
            <person name="Gusev O."/>
        </authorList>
    </citation>
    <scope>NUCLEOTIDE SEQUENCE</scope>
    <source>
        <strain evidence="2">NIAS01</strain>
        <tissue evidence="2">Whole body or cell culture</tissue>
    </source>
</reference>
<evidence type="ECO:0000313" key="2">
    <source>
        <dbReference type="EMBL" id="KAG5672341.1"/>
    </source>
</evidence>
<evidence type="ECO:0000256" key="1">
    <source>
        <dbReference type="SAM" id="MobiDB-lite"/>
    </source>
</evidence>
<protein>
    <recommendedName>
        <fullName evidence="4">Death-associated protein 1</fullName>
    </recommendedName>
</protein>
<dbReference type="OrthoDB" id="5973225at2759"/>
<dbReference type="AlphaFoldDB" id="A0A9J6BRS2"/>
<evidence type="ECO:0008006" key="4">
    <source>
        <dbReference type="Google" id="ProtNLM"/>
    </source>
</evidence>
<proteinExistence type="predicted"/>
<gene>
    <name evidence="2" type="ORF">PVAND_002474</name>
</gene>
<name>A0A9J6BRS2_POLVA</name>
<dbReference type="EMBL" id="JADBJN010000003">
    <property type="protein sequence ID" value="KAG5672341.1"/>
    <property type="molecule type" value="Genomic_DNA"/>
</dbReference>
<comment type="caution">
    <text evidence="2">The sequence shown here is derived from an EMBL/GenBank/DDBJ whole genome shotgun (WGS) entry which is preliminary data.</text>
</comment>
<feature type="compositionally biased region" description="Basic and acidic residues" evidence="1">
    <location>
        <begin position="1"/>
        <end position="16"/>
    </location>
</feature>
<feature type="region of interest" description="Disordered" evidence="1">
    <location>
        <begin position="1"/>
        <end position="95"/>
    </location>
</feature>
<feature type="compositionally biased region" description="Polar residues" evidence="1">
    <location>
        <begin position="45"/>
        <end position="64"/>
    </location>
</feature>
<feature type="compositionally biased region" description="Low complexity" evidence="1">
    <location>
        <begin position="82"/>
        <end position="95"/>
    </location>
</feature>
<organism evidence="2 3">
    <name type="scientific">Polypedilum vanderplanki</name>
    <name type="common">Sleeping chironomid midge</name>
    <dbReference type="NCBI Taxonomy" id="319348"/>
    <lineage>
        <taxon>Eukaryota</taxon>
        <taxon>Metazoa</taxon>
        <taxon>Ecdysozoa</taxon>
        <taxon>Arthropoda</taxon>
        <taxon>Hexapoda</taxon>
        <taxon>Insecta</taxon>
        <taxon>Pterygota</taxon>
        <taxon>Neoptera</taxon>
        <taxon>Endopterygota</taxon>
        <taxon>Diptera</taxon>
        <taxon>Nematocera</taxon>
        <taxon>Chironomoidea</taxon>
        <taxon>Chironomidae</taxon>
        <taxon>Chironominae</taxon>
        <taxon>Polypedilum</taxon>
        <taxon>Polypedilum</taxon>
    </lineage>
</organism>
<evidence type="ECO:0000313" key="3">
    <source>
        <dbReference type="Proteomes" id="UP001107558"/>
    </source>
</evidence>